<evidence type="ECO:0000313" key="5">
    <source>
        <dbReference type="Proteomes" id="UP000321773"/>
    </source>
</evidence>
<keyword evidence="5" id="KW-1185">Reference proteome</keyword>
<evidence type="ECO:0000313" key="3">
    <source>
        <dbReference type="EMBL" id="SFS59665.1"/>
    </source>
</evidence>
<dbReference type="Proteomes" id="UP000321773">
    <property type="component" value="Unassembled WGS sequence"/>
</dbReference>
<dbReference type="AlphaFoldDB" id="A0A1I6R4N1"/>
<dbReference type="InterPro" id="IPR011032">
    <property type="entry name" value="GroES-like_sf"/>
</dbReference>
<protein>
    <submittedName>
        <fullName evidence="2 3">Alcohol dehydrogenase</fullName>
    </submittedName>
</protein>
<dbReference type="SUPFAM" id="SSF50129">
    <property type="entry name" value="GroES-like"/>
    <property type="match status" value="1"/>
</dbReference>
<dbReference type="EMBL" id="BJWJ01000004">
    <property type="protein sequence ID" value="GEM03564.1"/>
    <property type="molecule type" value="Genomic_DNA"/>
</dbReference>
<dbReference type="SMART" id="SM00829">
    <property type="entry name" value="PKS_ER"/>
    <property type="match status" value="1"/>
</dbReference>
<proteinExistence type="predicted"/>
<dbReference type="PANTHER" id="PTHR45033:SF3">
    <property type="entry name" value="DEHYDROGENASE, PUTATIVE (AFU_ORTHOLOGUE AFUA_2G13270)-RELATED"/>
    <property type="match status" value="1"/>
</dbReference>
<dbReference type="PANTHER" id="PTHR45033">
    <property type="match status" value="1"/>
</dbReference>
<dbReference type="Gene3D" id="3.90.180.10">
    <property type="entry name" value="Medium-chain alcohol dehydrogenases, catalytic domain"/>
    <property type="match status" value="1"/>
</dbReference>
<evidence type="ECO:0000259" key="1">
    <source>
        <dbReference type="SMART" id="SM00829"/>
    </source>
</evidence>
<dbReference type="InterPro" id="IPR013154">
    <property type="entry name" value="ADH-like_N"/>
</dbReference>
<dbReference type="InterPro" id="IPR013149">
    <property type="entry name" value="ADH-like_C"/>
</dbReference>
<reference evidence="3 4" key="1">
    <citation type="submission" date="2016-10" db="EMBL/GenBank/DDBJ databases">
        <authorList>
            <person name="de Groot N.N."/>
        </authorList>
    </citation>
    <scope>NUCLEOTIDE SEQUENCE [LARGE SCALE GENOMIC DNA]</scope>
    <source>
        <strain evidence="3 4">DSM 17074</strain>
    </source>
</reference>
<accession>A0A1I6R4N1</accession>
<evidence type="ECO:0000313" key="4">
    <source>
        <dbReference type="Proteomes" id="UP000199139"/>
    </source>
</evidence>
<dbReference type="InterPro" id="IPR020843">
    <property type="entry name" value="ER"/>
</dbReference>
<sequence length="327" mass="36587">MKAIVDANKETTLTQLERPAPQGHEVEVKILYAGLNRRDLMIRSRRREETAPVVLGSDAVGIITRIGEAVSRFKEGETVIVNPGLYWDECTNTSPDTLEIVGYPNHGTFSEYYLQDENYFELNPNYLTNREAGVLALSALTAYRAIFTKGQLAPGETVFIPGGSSGVSTYMIIFAKAVGARVITTSRQKNKLDQLKGIGADVTLLTSDDWQEALSSETIDCVIDSIGEKTFHRSLAVLKKGGRLVTFGATTDDVVSFNVRQFFYNQQTILGTTLGSREELRAMLQFIEHYHIHPIVDKVFSYKDYRQAFDYLKQSQQIGNIAFTFNE</sequence>
<dbReference type="OrthoDB" id="9787435at2"/>
<dbReference type="Pfam" id="PF08240">
    <property type="entry name" value="ADH_N"/>
    <property type="match status" value="1"/>
</dbReference>
<organism evidence="3 4">
    <name type="scientific">Halolactibacillus miurensis</name>
    <dbReference type="NCBI Taxonomy" id="306541"/>
    <lineage>
        <taxon>Bacteria</taxon>
        <taxon>Bacillati</taxon>
        <taxon>Bacillota</taxon>
        <taxon>Bacilli</taxon>
        <taxon>Bacillales</taxon>
        <taxon>Bacillaceae</taxon>
        <taxon>Halolactibacillus</taxon>
    </lineage>
</organism>
<dbReference type="EMBL" id="FPAI01000005">
    <property type="protein sequence ID" value="SFS59665.1"/>
    <property type="molecule type" value="Genomic_DNA"/>
</dbReference>
<dbReference type="STRING" id="306541.SAMN05421668_105124"/>
<feature type="domain" description="Enoyl reductase (ER)" evidence="1">
    <location>
        <begin position="6"/>
        <end position="323"/>
    </location>
</feature>
<dbReference type="InterPro" id="IPR052711">
    <property type="entry name" value="Zinc_ADH-like"/>
</dbReference>
<dbReference type="Gene3D" id="3.40.50.720">
    <property type="entry name" value="NAD(P)-binding Rossmann-like Domain"/>
    <property type="match status" value="1"/>
</dbReference>
<gene>
    <name evidence="2" type="ORF">HMI01_05520</name>
    <name evidence="3" type="ORF">SAMN05421668_105124</name>
</gene>
<dbReference type="SUPFAM" id="SSF51735">
    <property type="entry name" value="NAD(P)-binding Rossmann-fold domains"/>
    <property type="match status" value="1"/>
</dbReference>
<dbReference type="GO" id="GO:0016491">
    <property type="term" value="F:oxidoreductase activity"/>
    <property type="evidence" value="ECO:0007669"/>
    <property type="project" value="InterPro"/>
</dbReference>
<reference evidence="2 5" key="2">
    <citation type="submission" date="2019-07" db="EMBL/GenBank/DDBJ databases">
        <title>Whole genome shotgun sequence of Halolactibacillus miurensis NBRC 100873.</title>
        <authorList>
            <person name="Hosoyama A."/>
            <person name="Uohara A."/>
            <person name="Ohji S."/>
            <person name="Ichikawa N."/>
        </authorList>
    </citation>
    <scope>NUCLEOTIDE SEQUENCE [LARGE SCALE GENOMIC DNA]</scope>
    <source>
        <strain evidence="2 5">NBRC 100873</strain>
    </source>
</reference>
<dbReference type="Pfam" id="PF00107">
    <property type="entry name" value="ADH_zinc_N"/>
    <property type="match status" value="1"/>
</dbReference>
<evidence type="ECO:0000313" key="2">
    <source>
        <dbReference type="EMBL" id="GEM03564.1"/>
    </source>
</evidence>
<dbReference type="RefSeq" id="WP_062322127.1">
    <property type="nucleotide sequence ID" value="NZ_BJWJ01000004.1"/>
</dbReference>
<name>A0A1I6R4N1_9BACI</name>
<dbReference type="Proteomes" id="UP000199139">
    <property type="component" value="Unassembled WGS sequence"/>
</dbReference>
<dbReference type="InterPro" id="IPR036291">
    <property type="entry name" value="NAD(P)-bd_dom_sf"/>
</dbReference>